<dbReference type="AlphaFoldDB" id="A0A1R2C911"/>
<dbReference type="GO" id="GO:0046872">
    <property type="term" value="F:metal ion binding"/>
    <property type="evidence" value="ECO:0007669"/>
    <property type="project" value="UniProtKB-KW"/>
</dbReference>
<dbReference type="OrthoDB" id="7832001at2759"/>
<accession>A0A1R2C911</accession>
<organism evidence="7 8">
    <name type="scientific">Stentor coeruleus</name>
    <dbReference type="NCBI Taxonomy" id="5963"/>
    <lineage>
        <taxon>Eukaryota</taxon>
        <taxon>Sar</taxon>
        <taxon>Alveolata</taxon>
        <taxon>Ciliophora</taxon>
        <taxon>Postciliodesmatophora</taxon>
        <taxon>Heterotrichea</taxon>
        <taxon>Heterotrichida</taxon>
        <taxon>Stentoridae</taxon>
        <taxon>Stentor</taxon>
    </lineage>
</organism>
<dbReference type="GO" id="GO:0008094">
    <property type="term" value="F:ATP-dependent activity, acting on DNA"/>
    <property type="evidence" value="ECO:0007669"/>
    <property type="project" value="InterPro"/>
</dbReference>
<dbReference type="Proteomes" id="UP000187209">
    <property type="component" value="Unassembled WGS sequence"/>
</dbReference>
<dbReference type="GO" id="GO:0008233">
    <property type="term" value="F:peptidase activity"/>
    <property type="evidence" value="ECO:0007669"/>
    <property type="project" value="UniProtKB-KW"/>
</dbReference>
<keyword evidence="5" id="KW-0067">ATP-binding</keyword>
<dbReference type="InterPro" id="IPR020587">
    <property type="entry name" value="RecA_monomer-monomer_interface"/>
</dbReference>
<dbReference type="GO" id="GO:0003677">
    <property type="term" value="F:DNA binding"/>
    <property type="evidence" value="ECO:0007669"/>
    <property type="project" value="InterPro"/>
</dbReference>
<dbReference type="GO" id="GO:0006508">
    <property type="term" value="P:proteolysis"/>
    <property type="evidence" value="ECO:0007669"/>
    <property type="project" value="UniProtKB-KW"/>
</dbReference>
<keyword evidence="4" id="KW-0378">Hydrolase</keyword>
<evidence type="ECO:0000256" key="4">
    <source>
        <dbReference type="ARBA" id="ARBA00022801"/>
    </source>
</evidence>
<feature type="domain" description="RecA family profile 2" evidence="6">
    <location>
        <begin position="320"/>
        <end position="381"/>
    </location>
</feature>
<evidence type="ECO:0000313" key="8">
    <source>
        <dbReference type="Proteomes" id="UP000187209"/>
    </source>
</evidence>
<gene>
    <name evidence="7" type="ORF">SteCoe_13178</name>
</gene>
<comment type="caution">
    <text evidence="7">The sequence shown here is derived from an EMBL/GenBank/DDBJ whole genome shotgun (WGS) entry which is preliminary data.</text>
</comment>
<dbReference type="GO" id="GO:0006259">
    <property type="term" value="P:DNA metabolic process"/>
    <property type="evidence" value="ECO:0007669"/>
    <property type="project" value="InterPro"/>
</dbReference>
<evidence type="ECO:0000259" key="6">
    <source>
        <dbReference type="PROSITE" id="PS50163"/>
    </source>
</evidence>
<keyword evidence="2" id="KW-0479">Metal-binding</keyword>
<evidence type="ECO:0000256" key="5">
    <source>
        <dbReference type="ARBA" id="ARBA00022840"/>
    </source>
</evidence>
<evidence type="ECO:0000256" key="1">
    <source>
        <dbReference type="ARBA" id="ARBA00022670"/>
    </source>
</evidence>
<proteinExistence type="predicted"/>
<dbReference type="Pfam" id="PF01546">
    <property type="entry name" value="Peptidase_M20"/>
    <property type="match status" value="1"/>
</dbReference>
<evidence type="ECO:0000313" key="7">
    <source>
        <dbReference type="EMBL" id="OMJ85492.1"/>
    </source>
</evidence>
<evidence type="ECO:0000256" key="3">
    <source>
        <dbReference type="ARBA" id="ARBA00022741"/>
    </source>
</evidence>
<dbReference type="PANTHER" id="PTHR43270:SF4">
    <property type="entry name" value="CARNOSINE DIPEPTIDASE 2, ISOFORM A"/>
    <property type="match status" value="1"/>
</dbReference>
<dbReference type="PANTHER" id="PTHR43270">
    <property type="entry name" value="BETA-ALA-HIS DIPEPTIDASE"/>
    <property type="match status" value="1"/>
</dbReference>
<keyword evidence="8" id="KW-1185">Reference proteome</keyword>
<dbReference type="Gene3D" id="3.30.70.360">
    <property type="match status" value="1"/>
</dbReference>
<dbReference type="EMBL" id="MPUH01000235">
    <property type="protein sequence ID" value="OMJ85492.1"/>
    <property type="molecule type" value="Genomic_DNA"/>
</dbReference>
<dbReference type="GO" id="GO:0005524">
    <property type="term" value="F:ATP binding"/>
    <property type="evidence" value="ECO:0007669"/>
    <property type="project" value="UniProtKB-KW"/>
</dbReference>
<dbReference type="SUPFAM" id="SSF53187">
    <property type="entry name" value="Zn-dependent exopeptidases"/>
    <property type="match status" value="1"/>
</dbReference>
<dbReference type="InterPro" id="IPR002933">
    <property type="entry name" value="Peptidase_M20"/>
</dbReference>
<dbReference type="Gene3D" id="3.40.630.10">
    <property type="entry name" value="Zn peptidases"/>
    <property type="match status" value="1"/>
</dbReference>
<evidence type="ECO:0000256" key="2">
    <source>
        <dbReference type="ARBA" id="ARBA00022723"/>
    </source>
</evidence>
<reference evidence="7 8" key="1">
    <citation type="submission" date="2016-11" db="EMBL/GenBank/DDBJ databases">
        <title>The macronuclear genome of Stentor coeruleus: a giant cell with tiny introns.</title>
        <authorList>
            <person name="Slabodnick M."/>
            <person name="Ruby J.G."/>
            <person name="Reiff S.B."/>
            <person name="Swart E.C."/>
            <person name="Gosai S."/>
            <person name="Prabakaran S."/>
            <person name="Witkowska E."/>
            <person name="Larue G.E."/>
            <person name="Fisher S."/>
            <person name="Freeman R.M."/>
            <person name="Gunawardena J."/>
            <person name="Chu W."/>
            <person name="Stover N.A."/>
            <person name="Gregory B.D."/>
            <person name="Nowacki M."/>
            <person name="Derisi J."/>
            <person name="Roy S.W."/>
            <person name="Marshall W.F."/>
            <person name="Sood P."/>
        </authorList>
    </citation>
    <scope>NUCLEOTIDE SEQUENCE [LARGE SCALE GENOMIC DNA]</scope>
    <source>
        <strain evidence="7">WM001</strain>
    </source>
</reference>
<keyword evidence="1" id="KW-0645">Protease</keyword>
<dbReference type="PROSITE" id="PS50163">
    <property type="entry name" value="RECA_3"/>
    <property type="match status" value="1"/>
</dbReference>
<dbReference type="InterPro" id="IPR051458">
    <property type="entry name" value="Cyt/Met_Dipeptidase"/>
</dbReference>
<sequence>MVDTAELQTRLEKGIDEQVIPVLMEYIRVPSLSPLFDPNWESNGLMEKAQDILLSYVRSLNIKGFTSEIIKEPGKPWMFYGEVQATSPNLGTVLIYGHMDKQPHFPNWIPGTGNTEPAIIDGKLYGRGGADDGYSMPSAALLIKTLQDMNIPHGRIVLIGESEEESGSPNLMHLISQLKEKIGEPDLMICLDSGAGDYEHLWITSSLRGVVAIDLTVRVLKNGMHSGDASGIVPSSFRIIRQLIDRIEDANTGRVLLPQLYVNLTPEDYEKAASVAKVLGNTLVDRIEWTGNTQPMSNDIVQLILNRTLRPTLSITGADGLPNIAVAGNVLRPFTTFKLSVRLPPSIDSGIAFEVLKNELTRNPPYEATVEVAKVGAGNGFAPPALDKWLNDALNEAGRTYFGSEALYYGEGGSIPFMGMLANMFPKAKFVVTGVLGPNSNAHSANEFLHIPFLKKMLSCLGYVLAAHGQRAN</sequence>
<keyword evidence="3" id="KW-0547">Nucleotide-binding</keyword>
<name>A0A1R2C911_9CILI</name>
<protein>
    <recommendedName>
        <fullName evidence="6">RecA family profile 2 domain-containing protein</fullName>
    </recommendedName>
</protein>